<name>A0AAV9PFX1_9PEZI</name>
<sequence>MEAPHRADCLAELQHPAWMTLQHIRRTTGSFGMPEYLSTTAWMSSSTMPFTKFQIKTRVFPGQHIRNYPGATRTKEEEVQYLEVKQYTPLTNLDPQEGDITILATCATGFPKEMYEPLWDELLTHCSTQGLRIRSIWCLDKSDHGGSGILNELTQGDDPSYFDLARDILLMTNTFREHMTLPLVGIGHSMGATALLEVARIHPRLFSSLVLTDPIIGSEMKMVGATYTFMSSRRPDLWDSRKEAENMFRSAKPLKAWDARVMDLWLQYGLRETPTLLYPEPGKVTLRMPKTQEVWNYARSYFDGPPEDASDPPERSRIKYPDALEWIADVHPFYRSEGMAAWDHLPQIRCSVLYLFPAGSPLSTKESMGEKVARTGSVVGGSGGTPYGRTAREMLQGSGHLAPFEKPGDCAEKAVEWLARDIKAWQRRTAFEKKNRDDKSITQIALSEEWMRKSKEWFDKTMPKQKRKPKL</sequence>
<evidence type="ECO:0000259" key="1">
    <source>
        <dbReference type="Pfam" id="PF12697"/>
    </source>
</evidence>
<reference evidence="2 3" key="1">
    <citation type="submission" date="2023-08" db="EMBL/GenBank/DDBJ databases">
        <title>Black Yeasts Isolated from many extreme environments.</title>
        <authorList>
            <person name="Coleine C."/>
            <person name="Stajich J.E."/>
            <person name="Selbmann L."/>
        </authorList>
    </citation>
    <scope>NUCLEOTIDE SEQUENCE [LARGE SCALE GENOMIC DNA]</scope>
    <source>
        <strain evidence="2 3">CCFEE 5935</strain>
    </source>
</reference>
<feature type="domain" description="AB hydrolase-1" evidence="1">
    <location>
        <begin position="110"/>
        <end position="412"/>
    </location>
</feature>
<dbReference type="InterPro" id="IPR029058">
    <property type="entry name" value="AB_hydrolase_fold"/>
</dbReference>
<dbReference type="InterPro" id="IPR000073">
    <property type="entry name" value="AB_hydrolase_1"/>
</dbReference>
<dbReference type="PANTHER" id="PTHR43798">
    <property type="entry name" value="MONOACYLGLYCEROL LIPASE"/>
    <property type="match status" value="1"/>
</dbReference>
<protein>
    <recommendedName>
        <fullName evidence="1">AB hydrolase-1 domain-containing protein</fullName>
    </recommendedName>
</protein>
<proteinExistence type="predicted"/>
<evidence type="ECO:0000313" key="3">
    <source>
        <dbReference type="Proteomes" id="UP001337655"/>
    </source>
</evidence>
<dbReference type="EMBL" id="JAVRRT010000004">
    <property type="protein sequence ID" value="KAK5172659.1"/>
    <property type="molecule type" value="Genomic_DNA"/>
</dbReference>
<dbReference type="GeneID" id="89924126"/>
<organism evidence="2 3">
    <name type="scientific">Saxophila tyrrhenica</name>
    <dbReference type="NCBI Taxonomy" id="1690608"/>
    <lineage>
        <taxon>Eukaryota</taxon>
        <taxon>Fungi</taxon>
        <taxon>Dikarya</taxon>
        <taxon>Ascomycota</taxon>
        <taxon>Pezizomycotina</taxon>
        <taxon>Dothideomycetes</taxon>
        <taxon>Dothideomycetidae</taxon>
        <taxon>Mycosphaerellales</taxon>
        <taxon>Extremaceae</taxon>
        <taxon>Saxophila</taxon>
    </lineage>
</organism>
<dbReference type="RefSeq" id="XP_064661377.1">
    <property type="nucleotide sequence ID" value="XM_064800038.1"/>
</dbReference>
<gene>
    <name evidence="2" type="ORF">LTR77_002779</name>
</gene>
<dbReference type="Pfam" id="PF12697">
    <property type="entry name" value="Abhydrolase_6"/>
    <property type="match status" value="1"/>
</dbReference>
<comment type="caution">
    <text evidence="2">The sequence shown here is derived from an EMBL/GenBank/DDBJ whole genome shotgun (WGS) entry which is preliminary data.</text>
</comment>
<dbReference type="AlphaFoldDB" id="A0AAV9PFX1"/>
<accession>A0AAV9PFX1</accession>
<evidence type="ECO:0000313" key="2">
    <source>
        <dbReference type="EMBL" id="KAK5172659.1"/>
    </source>
</evidence>
<dbReference type="Gene3D" id="3.40.50.1820">
    <property type="entry name" value="alpha/beta hydrolase"/>
    <property type="match status" value="1"/>
</dbReference>
<dbReference type="Proteomes" id="UP001337655">
    <property type="component" value="Unassembled WGS sequence"/>
</dbReference>
<dbReference type="SUPFAM" id="SSF53474">
    <property type="entry name" value="alpha/beta-Hydrolases"/>
    <property type="match status" value="1"/>
</dbReference>
<keyword evidence="3" id="KW-1185">Reference proteome</keyword>
<dbReference type="InterPro" id="IPR050266">
    <property type="entry name" value="AB_hydrolase_sf"/>
</dbReference>